<dbReference type="Proteomes" id="UP000474296">
    <property type="component" value="Unassembled WGS sequence"/>
</dbReference>
<comment type="caution">
    <text evidence="2">The sequence shown here is derived from an EMBL/GenBank/DDBJ whole genome shotgun (WGS) entry which is preliminary data.</text>
</comment>
<sequence>MLKLTDQDKQQLAEKGITEKELNRQIAIFKSEIMPLNIIAPATIENGISVLGEESENLVNVYEDSLNSITVVKFVPASGAATRMFKFLFEFIDNYNPKEQSINAYINRKKDTALRTYFAGLEKFPFYHKVLHYIEKINPDFQQLPADKFRLLFIETLIKVNGLNYGAFPKGLIPFHRYKNHQATPFQEHLFEAANYASVKEKANLHFTVSKGHLEKFKLKQMEIQDKIVEKTGVTFNCEYSFQQSYTDTVAVDMKNNPLRDEDGNLIFRPGGHGALIENLNTIDADVIFIKNIDNVVVQRYEEAVAFNKKVLAGKLLKLQQQIFQYAKLLEANPDVVDLEEVLQFIYSELNVQVSTEFEKYARKYQVEYLLDKLNRPIRVCGMVKNEGEPGGGPFWVKHESGIVSLQIVESAQVNKKDKEQTKLFKKSTHFNPVDLVCGVRDHHGNKYDLIKYVDKKTYFIASKSKNGKKLKALELPGLWNGAMANWNTVFVQVPLVTFNPVKTVNDLLKPPHQVKEE</sequence>
<name>A0A6M0CGF9_9FLAO</name>
<evidence type="ECO:0000259" key="1">
    <source>
        <dbReference type="Pfam" id="PF14134"/>
    </source>
</evidence>
<gene>
    <name evidence="2" type="ORF">GWK10_07225</name>
</gene>
<dbReference type="SUPFAM" id="SSF53448">
    <property type="entry name" value="Nucleotide-diphospho-sugar transferases"/>
    <property type="match status" value="1"/>
</dbReference>
<dbReference type="AlphaFoldDB" id="A0A6M0CGF9"/>
<dbReference type="InterPro" id="IPR029044">
    <property type="entry name" value="Nucleotide-diphossugar_trans"/>
</dbReference>
<reference evidence="2 3" key="1">
    <citation type="submission" date="2020-01" db="EMBL/GenBank/DDBJ databases">
        <title>Spongiivirga citrea KCTC 32990T.</title>
        <authorList>
            <person name="Wang G."/>
        </authorList>
    </citation>
    <scope>NUCLEOTIDE SEQUENCE [LARGE SCALE GENOMIC DNA]</scope>
    <source>
        <strain evidence="2 3">KCTC 32990</strain>
    </source>
</reference>
<evidence type="ECO:0000313" key="2">
    <source>
        <dbReference type="EMBL" id="NER16996.1"/>
    </source>
</evidence>
<dbReference type="Pfam" id="PF14134">
    <property type="entry name" value="DUF4301"/>
    <property type="match status" value="1"/>
</dbReference>
<evidence type="ECO:0000313" key="3">
    <source>
        <dbReference type="Proteomes" id="UP000474296"/>
    </source>
</evidence>
<protein>
    <submittedName>
        <fullName evidence="2">DUF4301 family protein</fullName>
    </submittedName>
</protein>
<organism evidence="2 3">
    <name type="scientific">Spongiivirga citrea</name>
    <dbReference type="NCBI Taxonomy" id="1481457"/>
    <lineage>
        <taxon>Bacteria</taxon>
        <taxon>Pseudomonadati</taxon>
        <taxon>Bacteroidota</taxon>
        <taxon>Flavobacteriia</taxon>
        <taxon>Flavobacteriales</taxon>
        <taxon>Flavobacteriaceae</taxon>
        <taxon>Spongiivirga</taxon>
    </lineage>
</organism>
<accession>A0A6M0CGF9</accession>
<dbReference type="EMBL" id="JAABOQ010000003">
    <property type="protein sequence ID" value="NER16996.1"/>
    <property type="molecule type" value="Genomic_DNA"/>
</dbReference>
<proteinExistence type="predicted"/>
<feature type="domain" description="DUF4301" evidence="1">
    <location>
        <begin position="5"/>
        <end position="514"/>
    </location>
</feature>
<keyword evidence="3" id="KW-1185">Reference proteome</keyword>
<dbReference type="RefSeq" id="WP_164030913.1">
    <property type="nucleotide sequence ID" value="NZ_JAABOQ010000003.1"/>
</dbReference>
<dbReference type="InterPro" id="IPR025393">
    <property type="entry name" value="DUF4301"/>
</dbReference>